<dbReference type="Pfam" id="PF01812">
    <property type="entry name" value="5-FTHF_cyc-lig"/>
    <property type="match status" value="1"/>
</dbReference>
<dbReference type="SUPFAM" id="SSF100950">
    <property type="entry name" value="NagB/RpiA/CoA transferase-like"/>
    <property type="match status" value="1"/>
</dbReference>
<dbReference type="Gene3D" id="3.40.50.10420">
    <property type="entry name" value="NagB/RpiA/CoA transferase-like"/>
    <property type="match status" value="1"/>
</dbReference>
<dbReference type="PANTHER" id="PTHR13017:SF0">
    <property type="entry name" value="METHENYLTETRAHYDROFOLATE SYNTHASE DOMAIN-CONTAINING PROTEIN"/>
    <property type="match status" value="1"/>
</dbReference>
<sequence length="248" mass="26242">MSSQQAKQEIREQTWSLLERHNAVEPGVSGHIPAFVGADAAAARLTTLTAWSTAHTIKANPDRAQLPVRALALQGGKTVYMAVPNLATIRPFYLLDPATLPIPPTEAAAHQAAATFAPTIAVENVPGIDLIVCGSVAVNATGARIGKGAGYSDLELGLLADAGKIGTNTTIVTTVHPLQIIDRPIPETAHDFRVDAIITPETIITCPGSRRPAGILWDHLPEGKITAIPVLASRLQNRDDTGAKQRWS</sequence>
<protein>
    <submittedName>
        <fullName evidence="1">5-formyltetrahydrofolate cyclo-ligase</fullName>
    </submittedName>
</protein>
<evidence type="ECO:0000313" key="2">
    <source>
        <dbReference type="Proteomes" id="UP001230908"/>
    </source>
</evidence>
<dbReference type="InterPro" id="IPR024185">
    <property type="entry name" value="FTHF_cligase-like_sf"/>
</dbReference>
<dbReference type="Proteomes" id="UP001230908">
    <property type="component" value="Unassembled WGS sequence"/>
</dbReference>
<keyword evidence="2" id="KW-1185">Reference proteome</keyword>
<comment type="caution">
    <text evidence="1">The sequence shown here is derived from an EMBL/GenBank/DDBJ whole genome shotgun (WGS) entry which is preliminary data.</text>
</comment>
<evidence type="ECO:0000313" key="1">
    <source>
        <dbReference type="EMBL" id="MDQ7909105.1"/>
    </source>
</evidence>
<dbReference type="EMBL" id="JAVHUY010000037">
    <property type="protein sequence ID" value="MDQ7909105.1"/>
    <property type="molecule type" value="Genomic_DNA"/>
</dbReference>
<dbReference type="PANTHER" id="PTHR13017">
    <property type="entry name" value="5-FORMYLTETRAHYDROFOLATE CYCLO-LIGASE-RELATED"/>
    <property type="match status" value="1"/>
</dbReference>
<name>A0ABU0ZPY6_9ACTN</name>
<gene>
    <name evidence="1" type="ORF">RB614_31740</name>
</gene>
<dbReference type="InterPro" id="IPR037171">
    <property type="entry name" value="NagB/RpiA_transferase-like"/>
</dbReference>
<reference evidence="1 2" key="1">
    <citation type="submission" date="2023-08" db="EMBL/GenBank/DDBJ databases">
        <title>Phytohabitans sansha sp. nov., isolated from marine sediment.</title>
        <authorList>
            <person name="Zhao Y."/>
            <person name="Yi K."/>
        </authorList>
    </citation>
    <scope>NUCLEOTIDE SEQUENCE [LARGE SCALE GENOMIC DNA]</scope>
    <source>
        <strain evidence="1 2">ZYX-F-186</strain>
    </source>
</reference>
<organism evidence="1 2">
    <name type="scientific">Phytohabitans maris</name>
    <dbReference type="NCBI Taxonomy" id="3071409"/>
    <lineage>
        <taxon>Bacteria</taxon>
        <taxon>Bacillati</taxon>
        <taxon>Actinomycetota</taxon>
        <taxon>Actinomycetes</taxon>
        <taxon>Micromonosporales</taxon>
        <taxon>Micromonosporaceae</taxon>
    </lineage>
</organism>
<proteinExistence type="predicted"/>
<accession>A0ABU0ZPY6</accession>
<dbReference type="InterPro" id="IPR002698">
    <property type="entry name" value="FTHF_cligase"/>
</dbReference>